<feature type="signal peptide" evidence="2">
    <location>
        <begin position="1"/>
        <end position="23"/>
    </location>
</feature>
<feature type="domain" description="BD-FAE-like" evidence="3">
    <location>
        <begin position="42"/>
        <end position="245"/>
    </location>
</feature>
<keyword evidence="1 4" id="KW-0378">Hydrolase</keyword>
<feature type="chain" id="PRO_5045509377" evidence="2">
    <location>
        <begin position="24"/>
        <end position="286"/>
    </location>
</feature>
<dbReference type="Proteomes" id="UP001500665">
    <property type="component" value="Unassembled WGS sequence"/>
</dbReference>
<dbReference type="Gene3D" id="3.40.50.1820">
    <property type="entry name" value="alpha/beta hydrolase"/>
    <property type="match status" value="1"/>
</dbReference>
<keyword evidence="5" id="KW-1185">Reference proteome</keyword>
<dbReference type="RefSeq" id="WP_344239037.1">
    <property type="nucleotide sequence ID" value="NZ_BAAAHH010000005.1"/>
</dbReference>
<proteinExistence type="predicted"/>
<organism evidence="4 5">
    <name type="scientific">Actinocorallia libanotica</name>
    <dbReference type="NCBI Taxonomy" id="46162"/>
    <lineage>
        <taxon>Bacteria</taxon>
        <taxon>Bacillati</taxon>
        <taxon>Actinomycetota</taxon>
        <taxon>Actinomycetes</taxon>
        <taxon>Streptosporangiales</taxon>
        <taxon>Thermomonosporaceae</taxon>
        <taxon>Actinocorallia</taxon>
    </lineage>
</organism>
<dbReference type="InterPro" id="IPR050300">
    <property type="entry name" value="GDXG_lipolytic_enzyme"/>
</dbReference>
<protein>
    <submittedName>
        <fullName evidence="4">Alpha/beta hydrolase</fullName>
    </submittedName>
</protein>
<dbReference type="SUPFAM" id="SSF53474">
    <property type="entry name" value="alpha/beta-Hydrolases"/>
    <property type="match status" value="1"/>
</dbReference>
<accession>A0ABP4B3S7</accession>
<evidence type="ECO:0000256" key="2">
    <source>
        <dbReference type="SAM" id="SignalP"/>
    </source>
</evidence>
<dbReference type="PANTHER" id="PTHR48081">
    <property type="entry name" value="AB HYDROLASE SUPERFAMILY PROTEIN C4A8.06C"/>
    <property type="match status" value="1"/>
</dbReference>
<reference evidence="5" key="1">
    <citation type="journal article" date="2019" name="Int. J. Syst. Evol. Microbiol.">
        <title>The Global Catalogue of Microorganisms (GCM) 10K type strain sequencing project: providing services to taxonomists for standard genome sequencing and annotation.</title>
        <authorList>
            <consortium name="The Broad Institute Genomics Platform"/>
            <consortium name="The Broad Institute Genome Sequencing Center for Infectious Disease"/>
            <person name="Wu L."/>
            <person name="Ma J."/>
        </authorList>
    </citation>
    <scope>NUCLEOTIDE SEQUENCE [LARGE SCALE GENOMIC DNA]</scope>
    <source>
        <strain evidence="5">JCM 10696</strain>
    </source>
</reference>
<dbReference type="GO" id="GO:0016787">
    <property type="term" value="F:hydrolase activity"/>
    <property type="evidence" value="ECO:0007669"/>
    <property type="project" value="UniProtKB-KW"/>
</dbReference>
<keyword evidence="2" id="KW-0732">Signal</keyword>
<dbReference type="InterPro" id="IPR049492">
    <property type="entry name" value="BD-FAE-like_dom"/>
</dbReference>
<comment type="caution">
    <text evidence="4">The sequence shown here is derived from an EMBL/GenBank/DDBJ whole genome shotgun (WGS) entry which is preliminary data.</text>
</comment>
<dbReference type="InterPro" id="IPR029058">
    <property type="entry name" value="AB_hydrolase_fold"/>
</dbReference>
<sequence>MRALLVTSAIVAASVGWAGPVQAAPVVKTKTVAFGTLKSQRMDIYATPAKNKKKRPALLLIHGGYWWGGDKSHWKSFAKDLAARGYVVFSTNYRLSQQAVWPAQRDDVEGAVKYIRKRSAKMGVNPKRIIAMGTSAGGQLASMLAVHGTGGTRVRAVVALSPVNSPMEGYEAGGQENADYYTRRLRQAVVQLLGCTPVFQDPDCWPLVTDATPDEHVTPGDAPTLIVHSAKEFVPAEQSQALRAEMRAEGVPVTLRELPGDRHGAEILKNKKNYNQVLKWIAKWAK</sequence>
<evidence type="ECO:0000259" key="3">
    <source>
        <dbReference type="Pfam" id="PF20434"/>
    </source>
</evidence>
<dbReference type="Pfam" id="PF20434">
    <property type="entry name" value="BD-FAE"/>
    <property type="match status" value="1"/>
</dbReference>
<dbReference type="EMBL" id="BAAAHH010000005">
    <property type="protein sequence ID" value="GAA0945654.1"/>
    <property type="molecule type" value="Genomic_DNA"/>
</dbReference>
<evidence type="ECO:0000313" key="5">
    <source>
        <dbReference type="Proteomes" id="UP001500665"/>
    </source>
</evidence>
<gene>
    <name evidence="4" type="ORF">GCM10009550_19560</name>
</gene>
<evidence type="ECO:0000256" key="1">
    <source>
        <dbReference type="ARBA" id="ARBA00022801"/>
    </source>
</evidence>
<evidence type="ECO:0000313" key="4">
    <source>
        <dbReference type="EMBL" id="GAA0945654.1"/>
    </source>
</evidence>
<name>A0ABP4B3S7_9ACTN</name>